<keyword evidence="3" id="KW-1185">Reference proteome</keyword>
<evidence type="ECO:0008006" key="5">
    <source>
        <dbReference type="Google" id="ProtNLM"/>
    </source>
</evidence>
<dbReference type="PATRIC" id="fig|728005.3.peg.383"/>
<evidence type="ECO:0000313" key="2">
    <source>
        <dbReference type="EMBL" id="SFD05320.1"/>
    </source>
</evidence>
<evidence type="ECO:0000313" key="4">
    <source>
        <dbReference type="Proteomes" id="UP000182258"/>
    </source>
</evidence>
<dbReference type="Proteomes" id="UP000033519">
    <property type="component" value="Unassembled WGS sequence"/>
</dbReference>
<protein>
    <recommendedName>
        <fullName evidence="5">Competence protein CoiA-like family protein</fullName>
    </recommendedName>
</protein>
<dbReference type="EMBL" id="FOMB01000019">
    <property type="protein sequence ID" value="SFD05320.1"/>
    <property type="molecule type" value="Genomic_DNA"/>
</dbReference>
<dbReference type="STRING" id="728005.SAMN04488059_1193"/>
<evidence type="ECO:0000313" key="1">
    <source>
        <dbReference type="EMBL" id="KKC32970.1"/>
    </source>
</evidence>
<gene>
    <name evidence="2" type="ORF">SAMN04488059_1193</name>
    <name evidence="1" type="ORF">WH91_11265</name>
</gene>
<dbReference type="EMBL" id="LAPV01000123">
    <property type="protein sequence ID" value="KKC32970.1"/>
    <property type="molecule type" value="Genomic_DNA"/>
</dbReference>
<sequence>MTDLTNKPAAVLAFVSTGARTVTTVLDTTLPAGQQQRTAQSVLDPLSVASLAELRGGTHAGHAAGTDRFRCAQCGGPVFLAQRPADAETTRDGRAAFFKHFSSTDALDCPRRTAPNLRDVGARPYDGLQEGLHHETLKLALADCLSHDPRFTEVKVERYLVGDDNTHCVPDVQALCGGKAVAFDLQLATLPIPEIQRRDRFYGANGVHHVVLTDAVDLSRLTQQAFCDLHLNMAGRIFAIDETSIAVSIRDKRFQLKELTIVPQVVPDRPVYNIWKTALVGTEVLLMAPDLRRSDGLAGYRAAILAGAHAVFGAERSAIRRNAAAGTSLTTVGLHWRQISQTIHGSSLDSALADGVSTALALLALVEIYITLTPDQRVAVQKQLQSRLDALLSHRHGLHWAPLVAEVIKVWPMMETAMSAANTARLHRLQTHTGIVRPLLRWHASMLAVLFPWLGCRLLVKAPKYAPSLRLSAGRA</sequence>
<proteinExistence type="predicted"/>
<dbReference type="AlphaFoldDB" id="A0A0F5PWI0"/>
<reference evidence="2 4" key="2">
    <citation type="submission" date="2016-10" db="EMBL/GenBank/DDBJ databases">
        <authorList>
            <person name="de Groot N.N."/>
        </authorList>
    </citation>
    <scope>NUCLEOTIDE SEQUENCE [LARGE SCALE GENOMIC DNA]</scope>
    <source>
        <strain evidence="2 4">CGMCC 1.10210</strain>
    </source>
</reference>
<dbReference type="OrthoDB" id="7939144at2"/>
<organism evidence="2 4">
    <name type="scientific">Devosia psychrophila</name>
    <dbReference type="NCBI Taxonomy" id="728005"/>
    <lineage>
        <taxon>Bacteria</taxon>
        <taxon>Pseudomonadati</taxon>
        <taxon>Pseudomonadota</taxon>
        <taxon>Alphaproteobacteria</taxon>
        <taxon>Hyphomicrobiales</taxon>
        <taxon>Devosiaceae</taxon>
        <taxon>Devosia</taxon>
    </lineage>
</organism>
<name>A0A0F5PWI0_9HYPH</name>
<dbReference type="Proteomes" id="UP000182258">
    <property type="component" value="Unassembled WGS sequence"/>
</dbReference>
<dbReference type="RefSeq" id="WP_046171103.1">
    <property type="nucleotide sequence ID" value="NZ_FOMB01000019.1"/>
</dbReference>
<accession>A0A0F5PWI0</accession>
<evidence type="ECO:0000313" key="3">
    <source>
        <dbReference type="Proteomes" id="UP000033519"/>
    </source>
</evidence>
<reference evidence="1 3" key="1">
    <citation type="submission" date="2015-03" db="EMBL/GenBank/DDBJ databases">
        <authorList>
            <person name="Lepp D."/>
            <person name="Hassan Y.I."/>
            <person name="Li X.-Z."/>
            <person name="Zhou T."/>
        </authorList>
    </citation>
    <scope>NUCLEOTIDE SEQUENCE [LARGE SCALE GENOMIC DNA]</scope>
    <source>
        <strain evidence="1 3">Cr7-05</strain>
    </source>
</reference>